<keyword evidence="11" id="KW-1185">Reference proteome</keyword>
<evidence type="ECO:0000313" key="11">
    <source>
        <dbReference type="Proteomes" id="UP000008068"/>
    </source>
</evidence>
<dbReference type="InterPro" id="IPR008831">
    <property type="entry name" value="Mediator_Med31"/>
</dbReference>
<evidence type="ECO:0000256" key="4">
    <source>
        <dbReference type="ARBA" id="ARBA00023015"/>
    </source>
</evidence>
<dbReference type="Pfam" id="PF05669">
    <property type="entry name" value="Med31"/>
    <property type="match status" value="1"/>
</dbReference>
<accession>G0NUT7</accession>
<dbReference type="HOGENOM" id="CLU_071681_5_1_1"/>
<protein>
    <recommendedName>
        <fullName evidence="3 8">Mediator of RNA polymerase II transcription subunit 31</fullName>
    </recommendedName>
</protein>
<organism evidence="11">
    <name type="scientific">Caenorhabditis brenneri</name>
    <name type="common">Nematode worm</name>
    <dbReference type="NCBI Taxonomy" id="135651"/>
    <lineage>
        <taxon>Eukaryota</taxon>
        <taxon>Metazoa</taxon>
        <taxon>Ecdysozoa</taxon>
        <taxon>Nematoda</taxon>
        <taxon>Chromadorea</taxon>
        <taxon>Rhabditida</taxon>
        <taxon>Rhabditina</taxon>
        <taxon>Rhabditomorpha</taxon>
        <taxon>Rhabditoidea</taxon>
        <taxon>Rhabditidae</taxon>
        <taxon>Peloderinae</taxon>
        <taxon>Caenorhabditis</taxon>
    </lineage>
</organism>
<keyword evidence="4 8" id="KW-0805">Transcription regulation</keyword>
<dbReference type="Proteomes" id="UP000008068">
    <property type="component" value="Unassembled WGS sequence"/>
</dbReference>
<evidence type="ECO:0000256" key="9">
    <source>
        <dbReference type="SAM" id="MobiDB-lite"/>
    </source>
</evidence>
<sequence>METAESEKTRFEVECEFVQALANPNYLNFLAQRGYFKEEYFVNYLRYLLYWKQPQYARCLKFPQCLHMLEALQSQQFRDAMAYGPSAKYVEDQVVLQWQFYLRKRNRLFMIPGEEGQDLEESDEDADNKQKDTDDEEDEDMVKAADTEAAESDTTSTK</sequence>
<evidence type="ECO:0000313" key="10">
    <source>
        <dbReference type="EMBL" id="EGT37933.1"/>
    </source>
</evidence>
<feature type="region of interest" description="Disordered" evidence="9">
    <location>
        <begin position="114"/>
        <end position="158"/>
    </location>
</feature>
<reference evidence="11" key="1">
    <citation type="submission" date="2011-07" db="EMBL/GenBank/DDBJ databases">
        <authorList>
            <consortium name="Caenorhabditis brenneri Sequencing and Analysis Consortium"/>
            <person name="Wilson R.K."/>
        </authorList>
    </citation>
    <scope>NUCLEOTIDE SEQUENCE [LARGE SCALE GENOMIC DNA]</scope>
    <source>
        <strain evidence="11">PB2801</strain>
    </source>
</reference>
<feature type="compositionally biased region" description="Acidic residues" evidence="9">
    <location>
        <begin position="115"/>
        <end position="126"/>
    </location>
</feature>
<dbReference type="AlphaFoldDB" id="G0NUT7"/>
<dbReference type="EMBL" id="GL379952">
    <property type="protein sequence ID" value="EGT37933.1"/>
    <property type="molecule type" value="Genomic_DNA"/>
</dbReference>
<evidence type="ECO:0000256" key="7">
    <source>
        <dbReference type="ARBA" id="ARBA00023242"/>
    </source>
</evidence>
<evidence type="ECO:0000256" key="3">
    <source>
        <dbReference type="ARBA" id="ARBA00019660"/>
    </source>
</evidence>
<dbReference type="GO" id="GO:0006355">
    <property type="term" value="P:regulation of DNA-templated transcription"/>
    <property type="evidence" value="ECO:0007669"/>
    <property type="project" value="InterPro"/>
</dbReference>
<keyword evidence="6 8" id="KW-0804">Transcription</keyword>
<keyword evidence="7 8" id="KW-0539">Nucleus</keyword>
<dbReference type="InParanoid" id="G0NUT7"/>
<gene>
    <name evidence="10" type="ORF">CAEBREN_23426</name>
</gene>
<dbReference type="STRING" id="135651.G0NUT7"/>
<comment type="subunit">
    <text evidence="8">Component of the Mediator complex.</text>
</comment>
<proteinExistence type="inferred from homology"/>
<evidence type="ECO:0000256" key="5">
    <source>
        <dbReference type="ARBA" id="ARBA00023159"/>
    </source>
</evidence>
<dbReference type="PANTHER" id="PTHR13186">
    <property type="entry name" value="MEDIATOR OF RNA POLYMERASE II TRANSCRIPTION SUBUNIT 31"/>
    <property type="match status" value="1"/>
</dbReference>
<evidence type="ECO:0000256" key="8">
    <source>
        <dbReference type="RuleBase" id="RU364129"/>
    </source>
</evidence>
<comment type="function">
    <text evidence="8">Component of the Mediator complex, a coactivator involved in the regulated transcription of nearly all RNA polymerase II-dependent genes. Mediator functions as a bridge to convey information from gene-specific regulatory proteins to the basal RNA polymerase II transcription machinery. Mediator is recruited to promoters by direct interactions with regulatory proteins and serves as a scaffold for the assembly of a functional preinitiation complex with RNA polymerase II and the general transcription factors.</text>
</comment>
<dbReference type="Gene3D" id="1.10.10.1340">
    <property type="entry name" value="Mediator of RNA polymerase II, submodule Med31 (Soh1)"/>
    <property type="match status" value="1"/>
</dbReference>
<evidence type="ECO:0000256" key="6">
    <source>
        <dbReference type="ARBA" id="ARBA00023163"/>
    </source>
</evidence>
<dbReference type="OMA" id="KRHRLCM"/>
<dbReference type="OrthoDB" id="10257739at2759"/>
<dbReference type="InterPro" id="IPR038089">
    <property type="entry name" value="Med31_sf"/>
</dbReference>
<comment type="similarity">
    <text evidence="2 8">Belongs to the Mediator complex subunit 31 family.</text>
</comment>
<dbReference type="eggNOG" id="KOG4086">
    <property type="taxonomic scope" value="Eukaryota"/>
</dbReference>
<name>G0NUT7_CAEBE</name>
<comment type="subcellular location">
    <subcellularLocation>
        <location evidence="1 8">Nucleus</location>
    </subcellularLocation>
</comment>
<evidence type="ECO:0000256" key="1">
    <source>
        <dbReference type="ARBA" id="ARBA00004123"/>
    </source>
</evidence>
<dbReference type="GO" id="GO:0016592">
    <property type="term" value="C:mediator complex"/>
    <property type="evidence" value="ECO:0007669"/>
    <property type="project" value="InterPro"/>
</dbReference>
<evidence type="ECO:0000256" key="2">
    <source>
        <dbReference type="ARBA" id="ARBA00006378"/>
    </source>
</evidence>
<dbReference type="FunFam" id="1.10.10.1340:FF:000001">
    <property type="entry name" value="Mediator of RNA polymerase II transcription subunit 31"/>
    <property type="match status" value="1"/>
</dbReference>
<dbReference type="FunCoup" id="G0NUT7">
    <property type="interactions" value="2546"/>
</dbReference>
<dbReference type="GO" id="GO:0003712">
    <property type="term" value="F:transcription coregulator activity"/>
    <property type="evidence" value="ECO:0007669"/>
    <property type="project" value="InterPro"/>
</dbReference>
<keyword evidence="5 8" id="KW-0010">Activator</keyword>